<dbReference type="STRING" id="1403190.A0A0F0IGF2"/>
<keyword evidence="5" id="KW-0456">Lyase</keyword>
<dbReference type="EMBL" id="JZEE01000334">
    <property type="protein sequence ID" value="KJK65827.1"/>
    <property type="molecule type" value="Genomic_DNA"/>
</dbReference>
<evidence type="ECO:0000256" key="2">
    <source>
        <dbReference type="SAM" id="SignalP"/>
    </source>
</evidence>
<dbReference type="InterPro" id="IPR029413">
    <property type="entry name" value="RG-lyase_II"/>
</dbReference>
<dbReference type="GO" id="GO:0016829">
    <property type="term" value="F:lyase activity"/>
    <property type="evidence" value="ECO:0007669"/>
    <property type="project" value="UniProtKB-KW"/>
</dbReference>
<dbReference type="GO" id="GO:0030246">
    <property type="term" value="F:carbohydrate binding"/>
    <property type="evidence" value="ECO:0007669"/>
    <property type="project" value="InterPro"/>
</dbReference>
<dbReference type="CDD" id="cd10320">
    <property type="entry name" value="RGL4_N"/>
    <property type="match status" value="1"/>
</dbReference>
<dbReference type="SUPFAM" id="SSF74650">
    <property type="entry name" value="Galactose mutarotase-like"/>
    <property type="match status" value="1"/>
</dbReference>
<feature type="chain" id="PRO_5002443500" evidence="2">
    <location>
        <begin position="22"/>
        <end position="603"/>
    </location>
</feature>
<dbReference type="GO" id="GO:0005975">
    <property type="term" value="P:carbohydrate metabolic process"/>
    <property type="evidence" value="ECO:0007669"/>
    <property type="project" value="InterPro"/>
</dbReference>
<feature type="signal peptide" evidence="2">
    <location>
        <begin position="1"/>
        <end position="21"/>
    </location>
</feature>
<dbReference type="OrthoDB" id="2130367at2759"/>
<dbReference type="CDD" id="cd10316">
    <property type="entry name" value="RGL4_M"/>
    <property type="match status" value="1"/>
</dbReference>
<sequence>MLSPVATRVLLVLSLLSPVFAHLSANETSTAVMIANDRLAFSVKKSTGAVDSLILDNQDLLGAGKGTGPYLDCYCVPDGGYVPGHIDPEYRVIRGVDSSNVSYGGVVMSESYPPTGQVLQQYWFLRDGETGLHTFSRVAYHNSTEGFSVNLQGLRTLFRPHSKIWTHLVMDDDLWAPLPIPDPATGDTSNAVPVQDTTWYLGNREGDPFVEQFADYFTKYTFADSWRDHTAHGLFADGLNVEDNLTFGAWLVMNTKDTYFGGPLYSDLTVDGYVYNSLTGNHHGMGTPNITNGFDRTFGPQYYHFNTGPAGTSWRTLREEAVQYASPTWNAKFYDSIAQYVPNYVPTSGRGTWKAVIPLPEGAKNPVAVLSLEGVDFQDNSNDSAAYQYWADIDSSSGKVQIYRIKAGRYRLTVYADGVFGDFVHDGIVVEAGKDSDGGTLLWKPDSAGKELWRIGTPDKSGGEWRHGNVKDKTHPLHPPEYRIYWGQYDFITDFPNGVNFHVGSSDESRDFNYIHWSVFGGSANYRRPEQVTGHGEINNWTITFGVEEYDLREISLATFTVQLAGVKTAAGNTNLFNASQTYNNLPYAVFVNGHELDTWIIP</sequence>
<keyword evidence="1" id="KW-0961">Cell wall biogenesis/degradation</keyword>
<dbReference type="GO" id="GO:0071555">
    <property type="term" value="P:cell wall organization"/>
    <property type="evidence" value="ECO:0007669"/>
    <property type="project" value="UniProtKB-KW"/>
</dbReference>
<dbReference type="InterPro" id="IPR029411">
    <property type="entry name" value="RG-lyase_III"/>
</dbReference>
<reference evidence="5 6" key="1">
    <citation type="submission" date="2015-02" db="EMBL/GenBank/DDBJ databases">
        <title>Draft genome sequence of Aspergillus parasiticus SU-1.</title>
        <authorList>
            <person name="Yu J."/>
            <person name="Fedorova N."/>
            <person name="Yin Y."/>
            <person name="Losada L."/>
            <person name="Zafar N."/>
            <person name="Taujale R."/>
            <person name="Ehrlich K.C."/>
            <person name="Bhatnagar D."/>
            <person name="Cleveland T.E."/>
            <person name="Bennett J.W."/>
            <person name="Nierman W.C."/>
        </authorList>
    </citation>
    <scope>NUCLEOTIDE SEQUENCE [LARGE SCALE GENOMIC DNA]</scope>
    <source>
        <strain evidence="6">ATCC 56775 / NRRL 5862 / SRRC 143 / SU-1</strain>
    </source>
</reference>
<evidence type="ECO:0000259" key="4">
    <source>
        <dbReference type="Pfam" id="PF14686"/>
    </source>
</evidence>
<dbReference type="InterPro" id="IPR051850">
    <property type="entry name" value="Polysacch_Lyase_4"/>
</dbReference>
<keyword evidence="2" id="KW-0732">Signal</keyword>
<dbReference type="PANTHER" id="PTHR32018:SF9">
    <property type="entry name" value="RHAMNOGALACTURONATE LYASE B"/>
    <property type="match status" value="1"/>
</dbReference>
<evidence type="ECO:0000313" key="5">
    <source>
        <dbReference type="EMBL" id="KJK65827.1"/>
    </source>
</evidence>
<feature type="domain" description="Rhamnogalacturonan lyase" evidence="3">
    <location>
        <begin position="451"/>
        <end position="579"/>
    </location>
</feature>
<gene>
    <name evidence="5" type="ORF">P875_00022064</name>
</gene>
<organism evidence="5 6">
    <name type="scientific">Aspergillus parasiticus (strain ATCC 56775 / NRRL 5862 / SRRC 143 / SU-1)</name>
    <dbReference type="NCBI Taxonomy" id="1403190"/>
    <lineage>
        <taxon>Eukaryota</taxon>
        <taxon>Fungi</taxon>
        <taxon>Dikarya</taxon>
        <taxon>Ascomycota</taxon>
        <taxon>Pezizomycotina</taxon>
        <taxon>Eurotiomycetes</taxon>
        <taxon>Eurotiomycetidae</taxon>
        <taxon>Eurotiales</taxon>
        <taxon>Aspergillaceae</taxon>
        <taxon>Aspergillus</taxon>
        <taxon>Aspergillus subgen. Circumdati</taxon>
    </lineage>
</organism>
<proteinExistence type="predicted"/>
<evidence type="ECO:0000313" key="6">
    <source>
        <dbReference type="Proteomes" id="UP000033540"/>
    </source>
</evidence>
<comment type="caution">
    <text evidence="5">The sequence shown here is derived from an EMBL/GenBank/DDBJ whole genome shotgun (WGS) entry which is preliminary data.</text>
</comment>
<dbReference type="PANTHER" id="PTHR32018">
    <property type="entry name" value="RHAMNOGALACTURONATE LYASE FAMILY PROTEIN"/>
    <property type="match status" value="1"/>
</dbReference>
<feature type="domain" description="Rhamnogalacturonan lyase" evidence="4">
    <location>
        <begin position="360"/>
        <end position="435"/>
    </location>
</feature>
<dbReference type="AlphaFoldDB" id="A0A0F0IGF2"/>
<dbReference type="Gene3D" id="2.60.40.1120">
    <property type="entry name" value="Carboxypeptidase-like, regulatory domain"/>
    <property type="match status" value="1"/>
</dbReference>
<dbReference type="SUPFAM" id="SSF49785">
    <property type="entry name" value="Galactose-binding domain-like"/>
    <property type="match status" value="1"/>
</dbReference>
<dbReference type="Proteomes" id="UP000033540">
    <property type="component" value="Unassembled WGS sequence"/>
</dbReference>
<evidence type="ECO:0000256" key="1">
    <source>
        <dbReference type="ARBA" id="ARBA00023316"/>
    </source>
</evidence>
<dbReference type="Pfam" id="PF14683">
    <property type="entry name" value="CBM-like"/>
    <property type="match status" value="1"/>
</dbReference>
<accession>A0A0F0IGF2</accession>
<evidence type="ECO:0000259" key="3">
    <source>
        <dbReference type="Pfam" id="PF14683"/>
    </source>
</evidence>
<dbReference type="InterPro" id="IPR008979">
    <property type="entry name" value="Galactose-bd-like_sf"/>
</dbReference>
<dbReference type="Pfam" id="PF14686">
    <property type="entry name" value="fn3_3"/>
    <property type="match status" value="1"/>
</dbReference>
<name>A0A0F0IGF2_ASPPU</name>
<dbReference type="InterPro" id="IPR011013">
    <property type="entry name" value="Gal_mutarotase_sf_dom"/>
</dbReference>
<protein>
    <submittedName>
        <fullName evidence="5">N-terminal catalytic domain of rhamnogalacturonan lyase a family 4 polysaccharide lyase</fullName>
    </submittedName>
</protein>